<dbReference type="PATRIC" id="fig|121290.4.peg.3427"/>
<proteinExistence type="predicted"/>
<protein>
    <recommendedName>
        <fullName evidence="4">Lipoprotein</fullName>
    </recommendedName>
</protein>
<dbReference type="AlphaFoldDB" id="A0A120CVW9"/>
<feature type="signal peptide" evidence="1">
    <location>
        <begin position="1"/>
        <end position="33"/>
    </location>
</feature>
<sequence length="81" mass="8441">MARPQRSGARRILRAAAGVAGSFGMCLSLAACAGSTTPLPDLRRASAPSLSQQEQKAAVEALNRKGNNHASDAVREIEGHE</sequence>
<feature type="chain" id="PRO_5007163973" description="Lipoprotein" evidence="1">
    <location>
        <begin position="34"/>
        <end position="81"/>
    </location>
</feature>
<dbReference type="EMBL" id="LMTR01000057">
    <property type="protein sequence ID" value="KWT68470.1"/>
    <property type="molecule type" value="Genomic_DNA"/>
</dbReference>
<name>A0A120CVW9_HYPSL</name>
<accession>A0A120CVW9</accession>
<gene>
    <name evidence="2" type="ORF">APY04_1796</name>
</gene>
<reference evidence="2 3" key="1">
    <citation type="submission" date="2015-10" db="EMBL/GenBank/DDBJ databases">
        <title>Transcriptomic analysis of a linuron degrading triple-species bacterial consortium.</title>
        <authorList>
            <person name="Albers P."/>
        </authorList>
    </citation>
    <scope>NUCLEOTIDE SEQUENCE [LARGE SCALE GENOMIC DNA]</scope>
    <source>
        <strain evidence="2 3">WDL6</strain>
    </source>
</reference>
<dbReference type="Proteomes" id="UP000059074">
    <property type="component" value="Unassembled WGS sequence"/>
</dbReference>
<dbReference type="PROSITE" id="PS51257">
    <property type="entry name" value="PROKAR_LIPOPROTEIN"/>
    <property type="match status" value="1"/>
</dbReference>
<evidence type="ECO:0000313" key="2">
    <source>
        <dbReference type="EMBL" id="KWT68470.1"/>
    </source>
</evidence>
<comment type="caution">
    <text evidence="2">The sequence shown here is derived from an EMBL/GenBank/DDBJ whole genome shotgun (WGS) entry which is preliminary data.</text>
</comment>
<keyword evidence="1" id="KW-0732">Signal</keyword>
<evidence type="ECO:0000313" key="3">
    <source>
        <dbReference type="Proteomes" id="UP000059074"/>
    </source>
</evidence>
<evidence type="ECO:0008006" key="4">
    <source>
        <dbReference type="Google" id="ProtNLM"/>
    </source>
</evidence>
<evidence type="ECO:0000256" key="1">
    <source>
        <dbReference type="SAM" id="SignalP"/>
    </source>
</evidence>
<organism evidence="2 3">
    <name type="scientific">Hyphomicrobium sulfonivorans</name>
    <dbReference type="NCBI Taxonomy" id="121290"/>
    <lineage>
        <taxon>Bacteria</taxon>
        <taxon>Pseudomonadati</taxon>
        <taxon>Pseudomonadota</taxon>
        <taxon>Alphaproteobacteria</taxon>
        <taxon>Hyphomicrobiales</taxon>
        <taxon>Hyphomicrobiaceae</taxon>
        <taxon>Hyphomicrobium</taxon>
    </lineage>
</organism>
<keyword evidence="3" id="KW-1185">Reference proteome</keyword>